<feature type="region of interest" description="Disordered" evidence="16">
    <location>
        <begin position="923"/>
        <end position="981"/>
    </location>
</feature>
<feature type="compositionally biased region" description="Acidic residues" evidence="16">
    <location>
        <begin position="930"/>
        <end position="939"/>
    </location>
</feature>
<evidence type="ECO:0000256" key="8">
    <source>
        <dbReference type="ARBA" id="ARBA00022741"/>
    </source>
</evidence>
<evidence type="ECO:0000313" key="23">
    <source>
        <dbReference type="Proteomes" id="UP000321046"/>
    </source>
</evidence>
<evidence type="ECO:0000256" key="1">
    <source>
        <dbReference type="ARBA" id="ARBA00000085"/>
    </source>
</evidence>
<keyword evidence="8" id="KW-0547">Nucleotide-binding</keyword>
<dbReference type="CDD" id="cd00082">
    <property type="entry name" value="HisKA"/>
    <property type="match status" value="1"/>
</dbReference>
<dbReference type="AlphaFoldDB" id="A0A5C6WX44"/>
<evidence type="ECO:0000256" key="9">
    <source>
        <dbReference type="ARBA" id="ARBA00022777"/>
    </source>
</evidence>
<dbReference type="Pfam" id="PF01627">
    <property type="entry name" value="Hpt"/>
    <property type="match status" value="1"/>
</dbReference>
<dbReference type="PANTHER" id="PTHR45339">
    <property type="entry name" value="HYBRID SIGNAL TRANSDUCTION HISTIDINE KINASE J"/>
    <property type="match status" value="1"/>
</dbReference>
<dbReference type="Pfam" id="PF00072">
    <property type="entry name" value="Response_reg"/>
    <property type="match status" value="2"/>
</dbReference>
<dbReference type="SMART" id="SM00448">
    <property type="entry name" value="REC"/>
    <property type="match status" value="2"/>
</dbReference>
<gene>
    <name evidence="22" type="ORF">FRC96_17275</name>
</gene>
<evidence type="ECO:0000256" key="3">
    <source>
        <dbReference type="ARBA" id="ARBA00012438"/>
    </source>
</evidence>
<dbReference type="SUPFAM" id="SSF55874">
    <property type="entry name" value="ATPase domain of HSP90 chaperone/DNA topoisomerase II/histidine kinase"/>
    <property type="match status" value="1"/>
</dbReference>
<keyword evidence="5 15" id="KW-0597">Phosphoprotein</keyword>
<evidence type="ECO:0000313" key="22">
    <source>
        <dbReference type="EMBL" id="TXD32527.1"/>
    </source>
</evidence>
<dbReference type="CDD" id="cd16922">
    <property type="entry name" value="HATPase_EvgS-ArcB-TorS-like"/>
    <property type="match status" value="1"/>
</dbReference>
<protein>
    <recommendedName>
        <fullName evidence="3">histidine kinase</fullName>
        <ecNumber evidence="3">2.7.13.3</ecNumber>
    </recommendedName>
</protein>
<feature type="domain" description="HPt" evidence="21">
    <location>
        <begin position="981"/>
        <end position="1074"/>
    </location>
</feature>
<keyword evidence="6" id="KW-0808">Transferase</keyword>
<dbReference type="PANTHER" id="PTHR45339:SF1">
    <property type="entry name" value="HYBRID SIGNAL TRANSDUCTION HISTIDINE KINASE J"/>
    <property type="match status" value="1"/>
</dbReference>
<dbReference type="PRINTS" id="PR00344">
    <property type="entry name" value="BCTRLSENSOR"/>
</dbReference>
<dbReference type="Gene3D" id="3.40.50.2300">
    <property type="match status" value="2"/>
</dbReference>
<dbReference type="SUPFAM" id="SSF52172">
    <property type="entry name" value="CheY-like"/>
    <property type="match status" value="2"/>
</dbReference>
<dbReference type="EMBL" id="VOSL01000126">
    <property type="protein sequence ID" value="TXD32527.1"/>
    <property type="molecule type" value="Genomic_DNA"/>
</dbReference>
<dbReference type="SUPFAM" id="SSF47384">
    <property type="entry name" value="Homodimeric domain of signal transducing histidine kinase"/>
    <property type="match status" value="1"/>
</dbReference>
<evidence type="ECO:0000256" key="2">
    <source>
        <dbReference type="ARBA" id="ARBA00004651"/>
    </source>
</evidence>
<dbReference type="Pfam" id="PF00512">
    <property type="entry name" value="HisKA"/>
    <property type="match status" value="1"/>
</dbReference>
<name>A0A5C6WX44_9DELT</name>
<dbReference type="Pfam" id="PF03924">
    <property type="entry name" value="CHASE"/>
    <property type="match status" value="1"/>
</dbReference>
<evidence type="ECO:0000259" key="19">
    <source>
        <dbReference type="PROSITE" id="PS50110"/>
    </source>
</evidence>
<evidence type="ECO:0000256" key="11">
    <source>
        <dbReference type="ARBA" id="ARBA00022989"/>
    </source>
</evidence>
<comment type="caution">
    <text evidence="22">The sequence shown here is derived from an EMBL/GenBank/DDBJ whole genome shotgun (WGS) entry which is preliminary data.</text>
</comment>
<feature type="modified residue" description="Phosphohistidine" evidence="14">
    <location>
        <position position="1020"/>
    </location>
</feature>
<dbReference type="Gene3D" id="1.10.287.130">
    <property type="match status" value="1"/>
</dbReference>
<evidence type="ECO:0000256" key="15">
    <source>
        <dbReference type="PROSITE-ProRule" id="PRU00169"/>
    </source>
</evidence>
<dbReference type="InterPro" id="IPR036097">
    <property type="entry name" value="HisK_dim/P_sf"/>
</dbReference>
<accession>A0A5C6WX44</accession>
<evidence type="ECO:0000256" key="14">
    <source>
        <dbReference type="PROSITE-ProRule" id="PRU00110"/>
    </source>
</evidence>
<dbReference type="PROSITE" id="PS50110">
    <property type="entry name" value="RESPONSE_REGULATORY"/>
    <property type="match status" value="2"/>
</dbReference>
<evidence type="ECO:0000256" key="17">
    <source>
        <dbReference type="SAM" id="Phobius"/>
    </source>
</evidence>
<feature type="domain" description="Response regulatory" evidence="19">
    <location>
        <begin position="653"/>
        <end position="775"/>
    </location>
</feature>
<reference evidence="22 23" key="1">
    <citation type="submission" date="2019-08" db="EMBL/GenBank/DDBJ databases">
        <title>Bradymonadales sp. TMQ2.</title>
        <authorList>
            <person name="Liang Q."/>
        </authorList>
    </citation>
    <scope>NUCLEOTIDE SEQUENCE [LARGE SCALE GENOMIC DNA]</scope>
    <source>
        <strain evidence="22 23">TMQ2</strain>
    </source>
</reference>
<dbReference type="Gene3D" id="3.30.450.350">
    <property type="entry name" value="CHASE domain"/>
    <property type="match status" value="1"/>
</dbReference>
<evidence type="ECO:0000256" key="6">
    <source>
        <dbReference type="ARBA" id="ARBA00022679"/>
    </source>
</evidence>
<keyword evidence="10" id="KW-0067">ATP-binding</keyword>
<dbReference type="InterPro" id="IPR008207">
    <property type="entry name" value="Sig_transdc_His_kin_Hpt_dom"/>
</dbReference>
<dbReference type="GO" id="GO:0005886">
    <property type="term" value="C:plasma membrane"/>
    <property type="evidence" value="ECO:0007669"/>
    <property type="project" value="UniProtKB-SubCell"/>
</dbReference>
<dbReference type="CDD" id="cd00088">
    <property type="entry name" value="HPT"/>
    <property type="match status" value="1"/>
</dbReference>
<evidence type="ECO:0000256" key="5">
    <source>
        <dbReference type="ARBA" id="ARBA00022553"/>
    </source>
</evidence>
<dbReference type="Gene3D" id="1.20.120.160">
    <property type="entry name" value="HPT domain"/>
    <property type="match status" value="1"/>
</dbReference>
<keyword evidence="7 17" id="KW-0812">Transmembrane</keyword>
<evidence type="ECO:0000256" key="10">
    <source>
        <dbReference type="ARBA" id="ARBA00022840"/>
    </source>
</evidence>
<dbReference type="SUPFAM" id="SSF47226">
    <property type="entry name" value="Histidine-containing phosphotransfer domain, HPT domain"/>
    <property type="match status" value="1"/>
</dbReference>
<evidence type="ECO:0000259" key="18">
    <source>
        <dbReference type="PROSITE" id="PS50109"/>
    </source>
</evidence>
<dbReference type="SMART" id="SM00073">
    <property type="entry name" value="HPT"/>
    <property type="match status" value="1"/>
</dbReference>
<evidence type="ECO:0000256" key="12">
    <source>
        <dbReference type="ARBA" id="ARBA00023012"/>
    </source>
</evidence>
<dbReference type="CDD" id="cd17546">
    <property type="entry name" value="REC_hyHK_CKI1_RcsC-like"/>
    <property type="match status" value="1"/>
</dbReference>
<dbReference type="Gene3D" id="3.30.565.10">
    <property type="entry name" value="Histidine kinase-like ATPase, C-terminal domain"/>
    <property type="match status" value="1"/>
</dbReference>
<dbReference type="SMART" id="SM00387">
    <property type="entry name" value="HATPase_c"/>
    <property type="match status" value="1"/>
</dbReference>
<dbReference type="PROSITE" id="PS50109">
    <property type="entry name" value="HIS_KIN"/>
    <property type="match status" value="1"/>
</dbReference>
<feature type="compositionally biased region" description="Acidic residues" evidence="16">
    <location>
        <begin position="1105"/>
        <end position="1114"/>
    </location>
</feature>
<keyword evidence="9" id="KW-0418">Kinase</keyword>
<dbReference type="GO" id="GO:0000155">
    <property type="term" value="F:phosphorelay sensor kinase activity"/>
    <property type="evidence" value="ECO:0007669"/>
    <property type="project" value="InterPro"/>
</dbReference>
<dbReference type="SMART" id="SM01079">
    <property type="entry name" value="CHASE"/>
    <property type="match status" value="1"/>
</dbReference>
<evidence type="ECO:0000259" key="20">
    <source>
        <dbReference type="PROSITE" id="PS50839"/>
    </source>
</evidence>
<feature type="transmembrane region" description="Helical" evidence="17">
    <location>
        <begin position="27"/>
        <end position="47"/>
    </location>
</feature>
<evidence type="ECO:0000259" key="21">
    <source>
        <dbReference type="PROSITE" id="PS50894"/>
    </source>
</evidence>
<dbReference type="CDD" id="cd00156">
    <property type="entry name" value="REC"/>
    <property type="match status" value="1"/>
</dbReference>
<keyword evidence="12" id="KW-0902">Two-component regulatory system</keyword>
<dbReference type="FunFam" id="1.10.287.130:FF:000003">
    <property type="entry name" value="Histidine kinase"/>
    <property type="match status" value="1"/>
</dbReference>
<comment type="subcellular location">
    <subcellularLocation>
        <location evidence="2">Cell membrane</location>
        <topology evidence="2">Multi-pass membrane protein</topology>
    </subcellularLocation>
</comment>
<dbReference type="PROSITE" id="PS50894">
    <property type="entry name" value="HPT"/>
    <property type="match status" value="1"/>
</dbReference>
<evidence type="ECO:0000256" key="16">
    <source>
        <dbReference type="SAM" id="MobiDB-lite"/>
    </source>
</evidence>
<dbReference type="Pfam" id="PF02518">
    <property type="entry name" value="HATPase_c"/>
    <property type="match status" value="1"/>
</dbReference>
<dbReference type="FunFam" id="3.30.565.10:FF:000010">
    <property type="entry name" value="Sensor histidine kinase RcsC"/>
    <property type="match status" value="1"/>
</dbReference>
<sequence length="1128" mass="125496">MSWMLETMAGEPSKATTRPRWRRPGRWLMVLVAVVGVLASAAGWWWLALKEREHVQSQFHRDAQLYADSVERRLVDKRRILQAVIAFHQGSYDVERREYNAFMDTFLRGRQQVALMAWAPRVPQAARAGHEARGTRELGRPYRILEQTGDEEVRVAGERPVYAPMFYSWPVHVRVPPGLDWLAVPRAAGAMQKARAQNAPVMAGPLDLVGTDPGSILYGLFAPIFSVPEDRDGTFEGYAIAVLHVQATIAEAMQVRPPIDIEFELIDEGAEGGPQLVYAWSGATKQPVDPPRQAGPGDVIWRGQTAAEQGLVYDRRLDLPGPRWTLVARPTEAYVSERTDRSPGVFLFSGLLVTLLSVLYVGTSLGRTERVERLVEERTASLREHREKMRTIAIEMARARQEAVEATRAKSSFLANMSHEIRTPMNGVIGMAELLAETDLNARQREYLTLLDRSARGLLALLNDILDFSKIEAGQLELDRREFRLIDTIAETLQVLATRAEQKGLELVYSASPEVPFAVIGDPDRLRQVLINLVGNAIKFTESGQIEVRVSCEECGDHQVTVQLAVRDTGVGIPKKEQQRIFEAFQQVDTSSRREYEGTGLGLSISTQLVNLMGGHIELESEEGVGTEVRFTVRLELSQEHREEGEAKLAGRRVLVVDDNAVNRRLLRALLANWKVEAEVVEDVKTARKRIAGAEHDFDALILDVIMPRESGLVLAREVLETSQRPPALILVSSAGAASGPTAEAELGEDVGRLCARLSKPVKPTDLYEALVRCVVEGQKASHISEARVEARAGEGLCVLLVEDSEVNQKVARGLLARGNHRVEVANDGQEAIDAFERDPQRYDLILMDIQMPRVDGFEATRQIRALEAELSTERSVPIVALTAHAMKGDRERMLREGMDDYLAKPLQPEELMRVIEKWRPVEGERPDEVTPDETEDRDEVTMRETPRRDGKERSEQAASSKQVHSELWDPEIAAGSTGGDDDLLQELAELFVEESSGWLRELQAALGQRNAREVRRLAHTIKGSALVFGARKVGQLAEQLEMMGKDDALEQAPRRYEQLVQATSALNAALRSDLLDEADTSREETSSHNGAAAPEDAWSNGAADEAEEEPDDQGDNRHPGVTRHPPR</sequence>
<feature type="domain" description="CHASE" evidence="20">
    <location>
        <begin position="90"/>
        <end position="255"/>
    </location>
</feature>
<organism evidence="22 23">
    <name type="scientific">Lujinxingia vulgaris</name>
    <dbReference type="NCBI Taxonomy" id="2600176"/>
    <lineage>
        <taxon>Bacteria</taxon>
        <taxon>Deltaproteobacteria</taxon>
        <taxon>Bradymonadales</taxon>
        <taxon>Lujinxingiaceae</taxon>
        <taxon>Lujinxingia</taxon>
    </lineage>
</organism>
<dbReference type="SMART" id="SM00388">
    <property type="entry name" value="HisKA"/>
    <property type="match status" value="1"/>
</dbReference>
<evidence type="ECO:0000256" key="4">
    <source>
        <dbReference type="ARBA" id="ARBA00022475"/>
    </source>
</evidence>
<dbReference type="InterPro" id="IPR036890">
    <property type="entry name" value="HATPase_C_sf"/>
</dbReference>
<keyword evidence="4" id="KW-1003">Cell membrane</keyword>
<dbReference type="PROSITE" id="PS50839">
    <property type="entry name" value="CHASE"/>
    <property type="match status" value="1"/>
</dbReference>
<dbReference type="InterPro" id="IPR003661">
    <property type="entry name" value="HisK_dim/P_dom"/>
</dbReference>
<dbReference type="InterPro" id="IPR006189">
    <property type="entry name" value="CHASE_dom"/>
</dbReference>
<dbReference type="InterPro" id="IPR001789">
    <property type="entry name" value="Sig_transdc_resp-reg_receiver"/>
</dbReference>
<proteinExistence type="predicted"/>
<feature type="domain" description="Histidine kinase" evidence="18">
    <location>
        <begin position="416"/>
        <end position="637"/>
    </location>
</feature>
<comment type="catalytic activity">
    <reaction evidence="1">
        <text>ATP + protein L-histidine = ADP + protein N-phospho-L-histidine.</text>
        <dbReference type="EC" id="2.7.13.3"/>
    </reaction>
</comment>
<feature type="region of interest" description="Disordered" evidence="16">
    <location>
        <begin position="1077"/>
        <end position="1128"/>
    </location>
</feature>
<dbReference type="InterPro" id="IPR036641">
    <property type="entry name" value="HPT_dom_sf"/>
</dbReference>
<keyword evidence="11 17" id="KW-1133">Transmembrane helix</keyword>
<dbReference type="GO" id="GO:0005524">
    <property type="term" value="F:ATP binding"/>
    <property type="evidence" value="ECO:0007669"/>
    <property type="project" value="UniProtKB-KW"/>
</dbReference>
<evidence type="ECO:0000256" key="13">
    <source>
        <dbReference type="ARBA" id="ARBA00023136"/>
    </source>
</evidence>
<evidence type="ECO:0000256" key="7">
    <source>
        <dbReference type="ARBA" id="ARBA00022692"/>
    </source>
</evidence>
<dbReference type="InterPro" id="IPR003594">
    <property type="entry name" value="HATPase_dom"/>
</dbReference>
<keyword evidence="13 17" id="KW-0472">Membrane</keyword>
<dbReference type="OrthoDB" id="5468627at2"/>
<dbReference type="Proteomes" id="UP000321046">
    <property type="component" value="Unassembled WGS sequence"/>
</dbReference>
<dbReference type="InterPro" id="IPR011006">
    <property type="entry name" value="CheY-like_superfamily"/>
</dbReference>
<dbReference type="InterPro" id="IPR042240">
    <property type="entry name" value="CHASE_sf"/>
</dbReference>
<dbReference type="InterPro" id="IPR004358">
    <property type="entry name" value="Sig_transdc_His_kin-like_C"/>
</dbReference>
<feature type="modified residue" description="4-aspartylphosphate" evidence="15">
    <location>
        <position position="849"/>
    </location>
</feature>
<feature type="modified residue" description="4-aspartylphosphate" evidence="15">
    <location>
        <position position="704"/>
    </location>
</feature>
<feature type="compositionally biased region" description="Basic and acidic residues" evidence="16">
    <location>
        <begin position="940"/>
        <end position="956"/>
    </location>
</feature>
<dbReference type="EC" id="2.7.13.3" evidence="3"/>
<feature type="domain" description="Response regulatory" evidence="19">
    <location>
        <begin position="798"/>
        <end position="920"/>
    </location>
</feature>
<dbReference type="InterPro" id="IPR005467">
    <property type="entry name" value="His_kinase_dom"/>
</dbReference>